<dbReference type="InterPro" id="IPR011992">
    <property type="entry name" value="EF-hand-dom_pair"/>
</dbReference>
<keyword evidence="3" id="KW-0106">Calcium</keyword>
<dbReference type="SMART" id="SM00054">
    <property type="entry name" value="EFh"/>
    <property type="match status" value="3"/>
</dbReference>
<organism evidence="5 6">
    <name type="scientific">Momordica charantia</name>
    <name type="common">Bitter gourd</name>
    <name type="synonym">Balsam pear</name>
    <dbReference type="NCBI Taxonomy" id="3673"/>
    <lineage>
        <taxon>Eukaryota</taxon>
        <taxon>Viridiplantae</taxon>
        <taxon>Streptophyta</taxon>
        <taxon>Embryophyta</taxon>
        <taxon>Tracheophyta</taxon>
        <taxon>Spermatophyta</taxon>
        <taxon>Magnoliopsida</taxon>
        <taxon>eudicotyledons</taxon>
        <taxon>Gunneridae</taxon>
        <taxon>Pentapetalae</taxon>
        <taxon>rosids</taxon>
        <taxon>fabids</taxon>
        <taxon>Cucurbitales</taxon>
        <taxon>Cucurbitaceae</taxon>
        <taxon>Momordiceae</taxon>
        <taxon>Momordica</taxon>
    </lineage>
</organism>
<gene>
    <name evidence="6" type="primary">LOC111013915</name>
</gene>
<dbReference type="OrthoDB" id="26525at2759"/>
<dbReference type="Pfam" id="PF13405">
    <property type="entry name" value="EF-hand_6"/>
    <property type="match status" value="1"/>
</dbReference>
<evidence type="ECO:0000313" key="5">
    <source>
        <dbReference type="Proteomes" id="UP000504603"/>
    </source>
</evidence>
<keyword evidence="2" id="KW-0677">Repeat</keyword>
<protein>
    <submittedName>
        <fullName evidence="6">Probable calcium-binding protein CML15</fullName>
    </submittedName>
</protein>
<dbReference type="CDD" id="cd00051">
    <property type="entry name" value="EFh"/>
    <property type="match status" value="1"/>
</dbReference>
<dbReference type="Pfam" id="PF13202">
    <property type="entry name" value="EF-hand_5"/>
    <property type="match status" value="2"/>
</dbReference>
<dbReference type="PROSITE" id="PS00018">
    <property type="entry name" value="EF_HAND_1"/>
    <property type="match status" value="4"/>
</dbReference>
<keyword evidence="5" id="KW-1185">Reference proteome</keyword>
<sequence length="229" mass="25679">MSSDSLQLHRGQSHVNEAEASEMIQKYDKNGDSIITKEEIVDKAVNHKANVVPKAQKVPARVANEKKAPKIKFSRSQIKEIFMEHDIDGDGCLSVSELIKAFSFLGSVIPLYKAHYGLAFADDDGDGLISEEELDKLVDYAEKGSDRKTSNMPLSREHMKEIFKYHDSNKDGFLNVRELTKAFGFLGSIIPFCKAHYGLVHADANNDGLINETELDKLIDYAYKVIKKN</sequence>
<dbReference type="Proteomes" id="UP000504603">
    <property type="component" value="Unplaced"/>
</dbReference>
<feature type="domain" description="EF-hand" evidence="4">
    <location>
        <begin position="154"/>
        <end position="189"/>
    </location>
</feature>
<proteinExistence type="predicted"/>
<dbReference type="GO" id="GO:0005509">
    <property type="term" value="F:calcium ion binding"/>
    <property type="evidence" value="ECO:0007669"/>
    <property type="project" value="InterPro"/>
</dbReference>
<evidence type="ECO:0000256" key="2">
    <source>
        <dbReference type="ARBA" id="ARBA00022737"/>
    </source>
</evidence>
<dbReference type="PANTHER" id="PTHR10891">
    <property type="entry name" value="EF-HAND CALCIUM-BINDING DOMAIN CONTAINING PROTEIN"/>
    <property type="match status" value="1"/>
</dbReference>
<dbReference type="RefSeq" id="XP_022144156.1">
    <property type="nucleotide sequence ID" value="XM_022288464.1"/>
</dbReference>
<dbReference type="KEGG" id="mcha:111013915"/>
<feature type="domain" description="EF-hand" evidence="4">
    <location>
        <begin position="15"/>
        <end position="50"/>
    </location>
</feature>
<evidence type="ECO:0000256" key="3">
    <source>
        <dbReference type="ARBA" id="ARBA00022837"/>
    </source>
</evidence>
<dbReference type="InterPro" id="IPR039647">
    <property type="entry name" value="EF_hand_pair_protein_CML-like"/>
</dbReference>
<evidence type="ECO:0000259" key="4">
    <source>
        <dbReference type="PROSITE" id="PS50222"/>
    </source>
</evidence>
<dbReference type="Gene3D" id="1.10.238.10">
    <property type="entry name" value="EF-hand"/>
    <property type="match status" value="2"/>
</dbReference>
<dbReference type="InterPro" id="IPR002048">
    <property type="entry name" value="EF_hand_dom"/>
</dbReference>
<dbReference type="InterPro" id="IPR018247">
    <property type="entry name" value="EF_Hand_1_Ca_BS"/>
</dbReference>
<evidence type="ECO:0000313" key="6">
    <source>
        <dbReference type="RefSeq" id="XP_022144156.1"/>
    </source>
</evidence>
<keyword evidence="1" id="KW-0479">Metal-binding</keyword>
<dbReference type="AlphaFoldDB" id="A0A6J1CSH1"/>
<dbReference type="SUPFAM" id="SSF47473">
    <property type="entry name" value="EF-hand"/>
    <property type="match status" value="1"/>
</dbReference>
<evidence type="ECO:0000256" key="1">
    <source>
        <dbReference type="ARBA" id="ARBA00022723"/>
    </source>
</evidence>
<dbReference type="GeneID" id="111013915"/>
<name>A0A6J1CSH1_MOMCH</name>
<dbReference type="PROSITE" id="PS50222">
    <property type="entry name" value="EF_HAND_2"/>
    <property type="match status" value="3"/>
</dbReference>
<feature type="domain" description="EF-hand" evidence="4">
    <location>
        <begin position="73"/>
        <end position="108"/>
    </location>
</feature>
<reference evidence="6" key="1">
    <citation type="submission" date="2025-08" db="UniProtKB">
        <authorList>
            <consortium name="RefSeq"/>
        </authorList>
    </citation>
    <scope>IDENTIFICATION</scope>
    <source>
        <strain evidence="6">OHB3-1</strain>
    </source>
</reference>
<accession>A0A6J1CSH1</accession>